<feature type="compositionally biased region" description="Low complexity" evidence="1">
    <location>
        <begin position="994"/>
        <end position="1007"/>
    </location>
</feature>
<evidence type="ECO:0000313" key="3">
    <source>
        <dbReference type="Proteomes" id="UP001153069"/>
    </source>
</evidence>
<dbReference type="AlphaFoldDB" id="A0A9N8HGJ8"/>
<feature type="compositionally biased region" description="Polar residues" evidence="1">
    <location>
        <begin position="808"/>
        <end position="822"/>
    </location>
</feature>
<feature type="region of interest" description="Disordered" evidence="1">
    <location>
        <begin position="1"/>
        <end position="103"/>
    </location>
</feature>
<protein>
    <submittedName>
        <fullName evidence="2">Uncharacterized protein</fullName>
    </submittedName>
</protein>
<feature type="compositionally biased region" description="Polar residues" evidence="1">
    <location>
        <begin position="88"/>
        <end position="103"/>
    </location>
</feature>
<organism evidence="2 3">
    <name type="scientific">Seminavis robusta</name>
    <dbReference type="NCBI Taxonomy" id="568900"/>
    <lineage>
        <taxon>Eukaryota</taxon>
        <taxon>Sar</taxon>
        <taxon>Stramenopiles</taxon>
        <taxon>Ochrophyta</taxon>
        <taxon>Bacillariophyta</taxon>
        <taxon>Bacillariophyceae</taxon>
        <taxon>Bacillariophycidae</taxon>
        <taxon>Naviculales</taxon>
        <taxon>Naviculaceae</taxon>
        <taxon>Seminavis</taxon>
    </lineage>
</organism>
<feature type="compositionally biased region" description="Low complexity" evidence="1">
    <location>
        <begin position="943"/>
        <end position="957"/>
    </location>
</feature>
<proteinExistence type="predicted"/>
<evidence type="ECO:0000256" key="1">
    <source>
        <dbReference type="SAM" id="MobiDB-lite"/>
    </source>
</evidence>
<dbReference type="Proteomes" id="UP001153069">
    <property type="component" value="Unassembled WGS sequence"/>
</dbReference>
<feature type="region of interest" description="Disordered" evidence="1">
    <location>
        <begin position="463"/>
        <end position="488"/>
    </location>
</feature>
<feature type="region of interest" description="Disordered" evidence="1">
    <location>
        <begin position="791"/>
        <end position="822"/>
    </location>
</feature>
<feature type="compositionally biased region" description="Polar residues" evidence="1">
    <location>
        <begin position="473"/>
        <end position="488"/>
    </location>
</feature>
<feature type="region of interest" description="Disordered" evidence="1">
    <location>
        <begin position="182"/>
        <end position="219"/>
    </location>
</feature>
<reference evidence="2" key="1">
    <citation type="submission" date="2020-06" db="EMBL/GenBank/DDBJ databases">
        <authorList>
            <consortium name="Plant Systems Biology data submission"/>
        </authorList>
    </citation>
    <scope>NUCLEOTIDE SEQUENCE</scope>
    <source>
        <strain evidence="2">D6</strain>
    </source>
</reference>
<dbReference type="EMBL" id="CAICTM010000639">
    <property type="protein sequence ID" value="CAB9514223.1"/>
    <property type="molecule type" value="Genomic_DNA"/>
</dbReference>
<feature type="region of interest" description="Disordered" evidence="1">
    <location>
        <begin position="979"/>
        <end position="1007"/>
    </location>
</feature>
<feature type="region of interest" description="Disordered" evidence="1">
    <location>
        <begin position="899"/>
        <end position="966"/>
    </location>
</feature>
<sequence length="1126" mass="123589">MINLFGSAAKSVQTWASRSRRPSNSSAPAEPTLPHPPLPPRRRRASPVIVEDVSEESSVNDTLPSLVTKDPYHSSSDDSSTGSHRRNTSSFDPLQQVTPPRRVTQSPIFHQATPCLLPGFQPPTPRSHLSSGIPSAIRTQVNDVMAILDASTDTPSARVSRHGSTPIVGDWCSQTTSQSSLSDSFQTGIEGSATGPSLRLSRGSATTNRPTSRPPAFGDGFDGIPLIDDHAFAHATGPLVILHGIPPCGYSSQFLTTIVDSRELYGGVNRTTNPVDCNNDAYLTKLKAKKLLVRQKSTGHIIQVFPLRVLGHDSVDQQKTWQLTSRWHPYLRGYLDRQDRSMATSGKTYYVVDGWYDGLPCQRIVQSFAEGWAMQADVTNNGASDSPTGFRELSKAREYLKRIRETRPVDARQRIPPKWVIDAAILGTEDPHFACAAHFGHSPAQWSYGSAGIDVPVPTPLSQRTVPTAPAEQATNPTTATGTPVCSGSRQRAEQFVEVTTADGQRFTVPASSINRSMGTFSRSRDNGSVTSLDSLWMSHIESQHHLKDALGAIVQGNRFTHDDQLRASTELPSLPSAPTSTALYQWKCGVENALTGDHWEAADQEIWEYTETTDHNKDISKVIARLLVKATKQNRTITDLLQREHSLKRRGSELLQAILDTFLPVTSDRADDRFADVSTLVQEQREYCVFFLLRLRFFSRQYRVASGHMLQDTILRGWFVAGTIRHGPYRSVLSKCYNRLIRPGGKLHGIPTLECSLDALAEHLDNVLTGAENSKYYCDSKLLSGEQPIRAYPSTTSSNRGKAHRTGSVTTDSPSESRGVAFQTSSLDDPMALVNALKPFEDVTVSKEQAQNVMYHFACPWCAIARNKNPQRHHMSTCDHCIPGYNIEFDGAAYKEGKSERRRSYNNNNDSGTARVAHHGNGRRTLAPSDEDGDDSSHDSGCESTTFDVPTTVDPTHSPVIPLSRRKLSHGSVRLTTIPEETSRDISDEMEPSDLNSSNTLNSSNPPVNETISYSCKYIHKGPRLGATKTAYMAIKPIPEHYVTGRAMSTTNTPTDALACVDSGATGDMTPYLEDFVSYQALDGHYIRVANGAPISIAGYGEHLDAASSPTTPTVYSVSFLLYPH</sequence>
<evidence type="ECO:0000313" key="2">
    <source>
        <dbReference type="EMBL" id="CAB9514223.1"/>
    </source>
</evidence>
<gene>
    <name evidence="2" type="ORF">SEMRO_640_G179830.1</name>
</gene>
<name>A0A9N8HGJ8_9STRA</name>
<keyword evidence="3" id="KW-1185">Reference proteome</keyword>
<feature type="compositionally biased region" description="Low complexity" evidence="1">
    <location>
        <begin position="46"/>
        <end position="59"/>
    </location>
</feature>
<comment type="caution">
    <text evidence="2">The sequence shown here is derived from an EMBL/GenBank/DDBJ whole genome shotgun (WGS) entry which is preliminary data.</text>
</comment>
<accession>A0A9N8HGJ8</accession>